<feature type="compositionally biased region" description="Polar residues" evidence="1">
    <location>
        <begin position="100"/>
        <end position="122"/>
    </location>
</feature>
<evidence type="ECO:0000256" key="1">
    <source>
        <dbReference type="SAM" id="MobiDB-lite"/>
    </source>
</evidence>
<proteinExistence type="predicted"/>
<evidence type="ECO:0000313" key="2">
    <source>
        <dbReference type="EMBL" id="KAI9638723.1"/>
    </source>
</evidence>
<evidence type="ECO:0000313" key="3">
    <source>
        <dbReference type="Proteomes" id="UP001164286"/>
    </source>
</evidence>
<organism evidence="2 3">
    <name type="scientific">Dioszegia hungarica</name>
    <dbReference type="NCBI Taxonomy" id="4972"/>
    <lineage>
        <taxon>Eukaryota</taxon>
        <taxon>Fungi</taxon>
        <taxon>Dikarya</taxon>
        <taxon>Basidiomycota</taxon>
        <taxon>Agaricomycotina</taxon>
        <taxon>Tremellomycetes</taxon>
        <taxon>Tremellales</taxon>
        <taxon>Bulleribasidiaceae</taxon>
        <taxon>Dioszegia</taxon>
    </lineage>
</organism>
<dbReference type="Proteomes" id="UP001164286">
    <property type="component" value="Unassembled WGS sequence"/>
</dbReference>
<feature type="region of interest" description="Disordered" evidence="1">
    <location>
        <begin position="140"/>
        <end position="163"/>
    </location>
</feature>
<keyword evidence="3" id="KW-1185">Reference proteome</keyword>
<gene>
    <name evidence="2" type="ORF">MKK02DRAFT_41744</name>
</gene>
<accession>A0AA38HBZ7</accession>
<dbReference type="EMBL" id="JAKWFO010000002">
    <property type="protein sequence ID" value="KAI9638723.1"/>
    <property type="molecule type" value="Genomic_DNA"/>
</dbReference>
<dbReference type="AlphaFoldDB" id="A0AA38HBZ7"/>
<dbReference type="RefSeq" id="XP_052948500.1">
    <property type="nucleotide sequence ID" value="XM_053091689.1"/>
</dbReference>
<comment type="caution">
    <text evidence="2">The sequence shown here is derived from an EMBL/GenBank/DDBJ whole genome shotgun (WGS) entry which is preliminary data.</text>
</comment>
<name>A0AA38HBZ7_9TREE</name>
<sequence>MSGNFFINETTTGVGHKTYIDNCRNTWMSPRIESPTAPCGSLRMDGMGTYIGGKCWARGPSHKVEIKAGKVWLDDKVLAGVTIPPDADLSRFYPTQSGALRNSQSNSNAHGWNGIGTSSNNSDTREETGYEQLFESLTGDPVQVPSQGLPPAPVNSSGTQDASSKRAKEIWGDLKAYHMNAGPAFDLFQTIQAQIGQSFWRLSDEKIERDDDKEDFGHVQFGDDKVSLSLSAASGESDMTFSTMAGLRSYVAMVKARGVTDLDAHQTPSLATATVDGANIADPSGGKGDGESILYLIKEDYDSYSWRVASMTGKLLLLQDRMAERARS</sequence>
<feature type="region of interest" description="Disordered" evidence="1">
    <location>
        <begin position="100"/>
        <end position="128"/>
    </location>
</feature>
<reference evidence="2" key="1">
    <citation type="journal article" date="2022" name="G3 (Bethesda)">
        <title>High quality genome of the basidiomycete yeast Dioszegia hungarica PDD-24b-2 isolated from cloud water.</title>
        <authorList>
            <person name="Jarrige D."/>
            <person name="Haridas S."/>
            <person name="Bleykasten-Grosshans C."/>
            <person name="Joly M."/>
            <person name="Nadalig T."/>
            <person name="Sancelme M."/>
            <person name="Vuilleumier S."/>
            <person name="Grigoriev I.V."/>
            <person name="Amato P."/>
            <person name="Bringel F."/>
        </authorList>
    </citation>
    <scope>NUCLEOTIDE SEQUENCE</scope>
    <source>
        <strain evidence="2">PDD-24b-2</strain>
    </source>
</reference>
<protein>
    <submittedName>
        <fullName evidence="2">Uncharacterized protein</fullName>
    </submittedName>
</protein>
<dbReference type="GeneID" id="77730894"/>